<dbReference type="Proteomes" id="UP000198939">
    <property type="component" value="Unassembled WGS sequence"/>
</dbReference>
<keyword evidence="4" id="KW-1185">Reference proteome</keyword>
<evidence type="ECO:0000313" key="4">
    <source>
        <dbReference type="Proteomes" id="UP000198939"/>
    </source>
</evidence>
<organism evidence="1 3">
    <name type="scientific">Rhizobium tibeticum</name>
    <dbReference type="NCBI Taxonomy" id="501024"/>
    <lineage>
        <taxon>Bacteria</taxon>
        <taxon>Pseudomonadati</taxon>
        <taxon>Pseudomonadota</taxon>
        <taxon>Alphaproteobacteria</taxon>
        <taxon>Hyphomicrobiales</taxon>
        <taxon>Rhizobiaceae</taxon>
        <taxon>Rhizobium/Agrobacterium group</taxon>
        <taxon>Rhizobium</taxon>
    </lineage>
</organism>
<proteinExistence type="predicted"/>
<name>A0A1H8VBX9_9HYPH</name>
<accession>A0A1H8VBX9</accession>
<dbReference type="Proteomes" id="UP000183063">
    <property type="component" value="Unassembled WGS sequence"/>
</dbReference>
<evidence type="ECO:0000313" key="2">
    <source>
        <dbReference type="EMBL" id="SEP12753.1"/>
    </source>
</evidence>
<gene>
    <name evidence="1" type="ORF">RTCCBAU85039_6002</name>
    <name evidence="2" type="ORF">SAMN05216228_10418</name>
</gene>
<dbReference type="EMBL" id="FNXB01000052">
    <property type="protein sequence ID" value="SEI18770.1"/>
    <property type="molecule type" value="Genomic_DNA"/>
</dbReference>
<reference evidence="3" key="2">
    <citation type="submission" date="2016-10" db="EMBL/GenBank/DDBJ databases">
        <authorList>
            <person name="Wibberg D."/>
        </authorList>
    </citation>
    <scope>NUCLEOTIDE SEQUENCE [LARGE SCALE GENOMIC DNA]</scope>
</reference>
<evidence type="ECO:0000313" key="1">
    <source>
        <dbReference type="EMBL" id="SEI18770.1"/>
    </source>
</evidence>
<sequence>MGMAATAIFVEHKSVCILGGLLETKGVDSPYGMMWVSDILRTQCPASVVAMPEYGN</sequence>
<reference evidence="1" key="1">
    <citation type="submission" date="2016-10" db="EMBL/GenBank/DDBJ databases">
        <authorList>
            <person name="de Groot N.N."/>
        </authorList>
    </citation>
    <scope>NUCLEOTIDE SEQUENCE [LARGE SCALE GENOMIC DNA]</scope>
    <source>
        <strain evidence="1">CCBAU85039</strain>
    </source>
</reference>
<dbReference type="AlphaFoldDB" id="A0A1H8VBX9"/>
<dbReference type="EMBL" id="FOCV01000041">
    <property type="protein sequence ID" value="SEP12753.1"/>
    <property type="molecule type" value="Genomic_DNA"/>
</dbReference>
<evidence type="ECO:0000313" key="3">
    <source>
        <dbReference type="Proteomes" id="UP000183063"/>
    </source>
</evidence>
<protein>
    <submittedName>
        <fullName evidence="1">Uncharacterized protein</fullName>
    </submittedName>
</protein>
<reference evidence="2 4" key="3">
    <citation type="submission" date="2016-10" db="EMBL/GenBank/DDBJ databases">
        <authorList>
            <person name="Varghese N."/>
            <person name="Submissions S."/>
        </authorList>
    </citation>
    <scope>NUCLEOTIDE SEQUENCE [LARGE SCALE GENOMIC DNA]</scope>
    <source>
        <strain evidence="2 4">CGMCC 1.7071</strain>
    </source>
</reference>